<protein>
    <submittedName>
        <fullName evidence="6">Uncharacterized protein</fullName>
    </submittedName>
</protein>
<name>A0ABP1APL4_9BRYO</name>
<dbReference type="Proteomes" id="UP001497522">
    <property type="component" value="Chromosome 14"/>
</dbReference>
<organism evidence="6 7">
    <name type="scientific">Sphagnum jensenii</name>
    <dbReference type="NCBI Taxonomy" id="128206"/>
    <lineage>
        <taxon>Eukaryota</taxon>
        <taxon>Viridiplantae</taxon>
        <taxon>Streptophyta</taxon>
        <taxon>Embryophyta</taxon>
        <taxon>Bryophyta</taxon>
        <taxon>Sphagnophytina</taxon>
        <taxon>Sphagnopsida</taxon>
        <taxon>Sphagnales</taxon>
        <taxon>Sphagnaceae</taxon>
        <taxon>Sphagnum</taxon>
    </lineage>
</organism>
<evidence type="ECO:0000256" key="5">
    <source>
        <dbReference type="ARBA" id="ARBA00023136"/>
    </source>
</evidence>
<keyword evidence="7" id="KW-1185">Reference proteome</keyword>
<reference evidence="6" key="1">
    <citation type="submission" date="2024-03" db="EMBL/GenBank/DDBJ databases">
        <authorList>
            <consortium name="ELIXIR-Norway"/>
            <consortium name="Elixir Norway"/>
        </authorList>
    </citation>
    <scope>NUCLEOTIDE SEQUENCE</scope>
</reference>
<comment type="subcellular location">
    <subcellularLocation>
        <location evidence="1">Membrane</location>
    </subcellularLocation>
</comment>
<dbReference type="PANTHER" id="PTHR31113:SF3">
    <property type="entry name" value="UPF0496 PROTEIN 1"/>
    <property type="match status" value="1"/>
</dbReference>
<evidence type="ECO:0000313" key="6">
    <source>
        <dbReference type="EMBL" id="CAK9864479.1"/>
    </source>
</evidence>
<keyword evidence="5" id="KW-0472">Membrane</keyword>
<evidence type="ECO:0000313" key="7">
    <source>
        <dbReference type="Proteomes" id="UP001497522"/>
    </source>
</evidence>
<comment type="similarity">
    <text evidence="2">Belongs to the UPF0496 family.</text>
</comment>
<dbReference type="Pfam" id="PF05055">
    <property type="entry name" value="DUF677"/>
    <property type="match status" value="1"/>
</dbReference>
<sequence length="444" mass="50299">MGLYGESQVDELLVSMPCNMPSAAAYDSLADFEAAVTSCTSEHPDVKFFDENLLDQTLQNTRQRSSALVLSSVGVGVAVEERLGRDDQGAVSFKRNFKDVTACTRGLQLEVNYKEVTVDMILNCSNNMKDHVWANKELKELVGGYFDTSLSALNLCGVLQDCLQRTRERQHYIRVALEHMSAAPEADHDDPSFMTEVMTDCEDVVLKELDAFAEAPDPFLDDFTEEFEKVYESHVAMQKRLELKKKKINDKLSAIQGWIKIFNNTFILCGLVADQNLHLEELENTTTKRIEYLTTARLGGIYGCCCRPLSPSSSFCSRFYLRIKATKAIVEAAFRGNYVAIQDLNNIKVSVDRLESEIAAIVRNIRFGDERHEHDPFSLQVAMVAIGWKQAAFIKLLTELQESTVTSSHNRICKARRLVLERIIENQEYVFKRKPDFLSKEDKV</sequence>
<evidence type="ECO:0000256" key="2">
    <source>
        <dbReference type="ARBA" id="ARBA00009074"/>
    </source>
</evidence>
<keyword evidence="4" id="KW-1133">Transmembrane helix</keyword>
<accession>A0ABP1APL4</accession>
<dbReference type="InterPro" id="IPR007749">
    <property type="entry name" value="DUF677"/>
</dbReference>
<evidence type="ECO:0000256" key="3">
    <source>
        <dbReference type="ARBA" id="ARBA00022692"/>
    </source>
</evidence>
<gene>
    <name evidence="6" type="ORF">CSSPJE1EN2_LOCUS7474</name>
</gene>
<dbReference type="PANTHER" id="PTHR31113">
    <property type="entry name" value="UPF0496 PROTEIN 3-RELATED"/>
    <property type="match status" value="1"/>
</dbReference>
<proteinExistence type="inferred from homology"/>
<dbReference type="EMBL" id="OZ023715">
    <property type="protein sequence ID" value="CAK9864479.1"/>
    <property type="molecule type" value="Genomic_DNA"/>
</dbReference>
<evidence type="ECO:0000256" key="4">
    <source>
        <dbReference type="ARBA" id="ARBA00022989"/>
    </source>
</evidence>
<evidence type="ECO:0000256" key="1">
    <source>
        <dbReference type="ARBA" id="ARBA00004370"/>
    </source>
</evidence>
<keyword evidence="3" id="KW-0812">Transmembrane</keyword>